<sequence length="279" mass="30589">MADGRINEFRRGELRFPVVDSGPLDGPVAVLLHGFPQTATSWSKVAEILNGNGIRTIAPNQRGYASGAAPKRRWAYRNSELVADIRELIDQIGGPVHIVGHDWGANVAWSIAGLHPDQVRTLTAVSVPHSAAFIRAVLTSDQARRSWYMLAFQPPKIPELSIRLRPAFFDAMLTKTGMTAEMVAQVHTDIIDTVGLTGPLNWYRGLPFANRRGIKRVKVPTTYVWSDGDTALGSTGAHLTEQYVDGPYRFETLSGASHWIPDERPAELAQIITETIGSG</sequence>
<dbReference type="PANTHER" id="PTHR43329">
    <property type="entry name" value="EPOXIDE HYDROLASE"/>
    <property type="match status" value="1"/>
</dbReference>
<dbReference type="RefSeq" id="WP_007316143.1">
    <property type="nucleotide sequence ID" value="NZ_BAEH01000015.1"/>
</dbReference>
<reference evidence="3 4" key="1">
    <citation type="submission" date="2011-12" db="EMBL/GenBank/DDBJ databases">
        <title>Whole genome shotgun sequence of Gordonia effusa NBRC 100432.</title>
        <authorList>
            <person name="Yoshida I."/>
            <person name="Takarada H."/>
            <person name="Hosoyama A."/>
            <person name="Tsuchikane K."/>
            <person name="Katsumata H."/>
            <person name="Yamazaki S."/>
            <person name="Fujita N."/>
        </authorList>
    </citation>
    <scope>NUCLEOTIDE SEQUENCE [LARGE SCALE GENOMIC DNA]</scope>
    <source>
        <strain evidence="3 4">NBRC 100432</strain>
    </source>
</reference>
<dbReference type="STRING" id="1077974.GOEFS_015_00020"/>
<dbReference type="InterPro" id="IPR029058">
    <property type="entry name" value="AB_hydrolase_fold"/>
</dbReference>
<protein>
    <submittedName>
        <fullName evidence="3">Putative epoxide hydrolase</fullName>
    </submittedName>
</protein>
<evidence type="ECO:0000313" key="4">
    <source>
        <dbReference type="Proteomes" id="UP000035034"/>
    </source>
</evidence>
<dbReference type="GO" id="GO:0016787">
    <property type="term" value="F:hydrolase activity"/>
    <property type="evidence" value="ECO:0007669"/>
    <property type="project" value="UniProtKB-KW"/>
</dbReference>
<dbReference type="Gene3D" id="3.40.50.1820">
    <property type="entry name" value="alpha/beta hydrolase"/>
    <property type="match status" value="1"/>
</dbReference>
<evidence type="ECO:0000259" key="2">
    <source>
        <dbReference type="Pfam" id="PF12697"/>
    </source>
</evidence>
<dbReference type="EMBL" id="BAEH01000015">
    <property type="protein sequence ID" value="GAB16805.1"/>
    <property type="molecule type" value="Genomic_DNA"/>
</dbReference>
<gene>
    <name evidence="3" type="ORF">GOEFS_015_00020</name>
</gene>
<feature type="domain" description="AB hydrolase-1" evidence="2">
    <location>
        <begin position="30"/>
        <end position="270"/>
    </location>
</feature>
<dbReference type="AlphaFoldDB" id="H0QVJ9"/>
<dbReference type="InterPro" id="IPR000639">
    <property type="entry name" value="Epox_hydrolase-like"/>
</dbReference>
<evidence type="ECO:0000313" key="3">
    <source>
        <dbReference type="EMBL" id="GAB16805.1"/>
    </source>
</evidence>
<dbReference type="SUPFAM" id="SSF53474">
    <property type="entry name" value="alpha/beta-Hydrolases"/>
    <property type="match status" value="1"/>
</dbReference>
<dbReference type="eggNOG" id="COG0596">
    <property type="taxonomic scope" value="Bacteria"/>
</dbReference>
<comment type="caution">
    <text evidence="3">The sequence shown here is derived from an EMBL/GenBank/DDBJ whole genome shotgun (WGS) entry which is preliminary data.</text>
</comment>
<accession>H0QVJ9</accession>
<dbReference type="PRINTS" id="PR00412">
    <property type="entry name" value="EPOXHYDRLASE"/>
</dbReference>
<name>H0QVJ9_9ACTN</name>
<keyword evidence="4" id="KW-1185">Reference proteome</keyword>
<dbReference type="Proteomes" id="UP000035034">
    <property type="component" value="Unassembled WGS sequence"/>
</dbReference>
<dbReference type="OrthoDB" id="2987348at2"/>
<organism evidence="3 4">
    <name type="scientific">Gordonia effusa NBRC 100432</name>
    <dbReference type="NCBI Taxonomy" id="1077974"/>
    <lineage>
        <taxon>Bacteria</taxon>
        <taxon>Bacillati</taxon>
        <taxon>Actinomycetota</taxon>
        <taxon>Actinomycetes</taxon>
        <taxon>Mycobacteriales</taxon>
        <taxon>Gordoniaceae</taxon>
        <taxon>Gordonia</taxon>
    </lineage>
</organism>
<evidence type="ECO:0000256" key="1">
    <source>
        <dbReference type="ARBA" id="ARBA00022801"/>
    </source>
</evidence>
<dbReference type="Pfam" id="PF12697">
    <property type="entry name" value="Abhydrolase_6"/>
    <property type="match status" value="1"/>
</dbReference>
<keyword evidence="1 3" id="KW-0378">Hydrolase</keyword>
<dbReference type="InterPro" id="IPR000073">
    <property type="entry name" value="AB_hydrolase_1"/>
</dbReference>
<proteinExistence type="predicted"/>